<feature type="compositionally biased region" description="Low complexity" evidence="1">
    <location>
        <begin position="633"/>
        <end position="644"/>
    </location>
</feature>
<sequence>MPPPSAFEGGIEVGEDDFKKADRLAARAARFSNKLPGNRFKELEESRTKERKAFEAQGLIKVGKTELGDAVDMKGTCEQMCSDYEREFREYTREIHPFEAAPNKRMDPAKAVAAYSRSDAGAGHGESAILPSDLRTPQTLVRTLDYLFAKVMSTQSPELIGAPTARKALGYTAGFIRDRTRAIRKEFAMQSSWGHEEAIASFERIARWHILCLRELQEETGMNSDMHIDSAELGRCFTSLRQHYNDRREELGTDLPCSNEPEFQAYMLIFNLADKSVAIPTSELPSVILDHPLVKIAWEIRRTAQRNFDTQKEGSKSNAEYGANMINLFVRLLQQPKFPYLLSCLVEVRLREMRRSALRALTRTYPRLRSDPLRYNDQGEVVERRMVLIQTLDKILGCEEQEDEETAYDDIEPVSRSSDEEAVNVVTKFELDVFPDVKQAIGALINLGSTFNDNRDAPFTRRWKLITSKREGIAFVDVVNGKAGIHIDGTSAPAPQPARRPTLPMSTPLNAAAPAFPPKAAVAETIKAAPPSAFSFNPTPAAPVAQSSIKRPKEDVAVPTNASSPFSFFSKAANTSTIEGKSPRPAAPAQTAPAFSFSTPAPTPPTLRTQPPQAGTTLMTTEPSQLLIPPPAASTSTLAPQPSSRGSFSIQITEPSSSSAPSSTPSAKALGKRPALPSPPLSRSLSRASEADRRKSRQALPALRDAMLQELMQSTLSDMTIDLLKMVKQEQAARQYHQAADKRHNAIQTWSQWVYDSLKQQRIDRILAKAVLNELKWRYLARKYLAIWRDWARERRRAQAALRKERARVLTTFQSMGLGSADTLLAEHSVDSAEGGMPEDRDEFLVDVALREAAAERSHLYAPSTFLHIIARHIAPLLSSSIADNRGTPLASPLSTNSRSVPTMHRWETFLSLASGAGSAPPSSASKWLRDKLSVKGEEFYEYSDILFETSVIGSEDDVRAGAVGLIVFEAPLQGPVSSHEKNRKDAQNRLECLAHVCRDQANRYDPALLIITWEDEDLDALSSRLSIASQLVPFSSKTILSLQVVHEVDSRLEMALGAILPSIDLKCQVLIPLQDLVADLLPIWARFADTALRILQHQSTNFSFAVRVFEEGLSIVNQVSKLASDNIGKVEISESATFDPILLPPFDSVAPTSASGAADAIASYLSHEDLSGISEVKLLLGPLSRAVANDATLPVIDILSSLALLVFGEMAGQTLLLESYWPASVAQEVVKGYLSTTTKQYEKYLSLKLDVLGRMLVSPAKNKSTSIRTSEVPLSYESNSENSPIPSVKIGIKRGRLSSSENLKSSPNAKQIKAAKNAKLLQAMAEVNRTLGEMDMDAVY</sequence>
<feature type="compositionally biased region" description="Low complexity" evidence="1">
    <location>
        <begin position="562"/>
        <end position="573"/>
    </location>
</feature>
<dbReference type="GO" id="GO:0006406">
    <property type="term" value="P:mRNA export from nucleus"/>
    <property type="evidence" value="ECO:0007669"/>
    <property type="project" value="TreeGrafter"/>
</dbReference>
<dbReference type="PANTHER" id="PTHR12436:SF3">
    <property type="entry name" value="GERMINAL-CENTER ASSOCIATED NUCLEAR PROTEIN"/>
    <property type="match status" value="1"/>
</dbReference>
<dbReference type="Gene3D" id="1.25.40.990">
    <property type="match status" value="1"/>
</dbReference>
<dbReference type="GO" id="GO:0070390">
    <property type="term" value="C:transcription export complex 2"/>
    <property type="evidence" value="ECO:0007669"/>
    <property type="project" value="TreeGrafter"/>
</dbReference>
<dbReference type="EMBL" id="NBSH01000004">
    <property type="protein sequence ID" value="ORX38670.1"/>
    <property type="molecule type" value="Genomic_DNA"/>
</dbReference>
<keyword evidence="4" id="KW-1185">Reference proteome</keyword>
<comment type="caution">
    <text evidence="3">The sequence shown here is derived from an EMBL/GenBank/DDBJ whole genome shotgun (WGS) entry which is preliminary data.</text>
</comment>
<reference evidence="3 4" key="1">
    <citation type="submission" date="2017-03" db="EMBL/GenBank/DDBJ databases">
        <title>Widespread Adenine N6-methylation of Active Genes in Fungi.</title>
        <authorList>
            <consortium name="DOE Joint Genome Institute"/>
            <person name="Mondo S.J."/>
            <person name="Dannebaum R.O."/>
            <person name="Kuo R.C."/>
            <person name="Louie K.B."/>
            <person name="Bewick A.J."/>
            <person name="Labutti K."/>
            <person name="Haridas S."/>
            <person name="Kuo A."/>
            <person name="Salamov A."/>
            <person name="Ahrendt S.R."/>
            <person name="Lau R."/>
            <person name="Bowen B.P."/>
            <person name="Lipzen A."/>
            <person name="Sullivan W."/>
            <person name="Andreopoulos W.B."/>
            <person name="Clum A."/>
            <person name="Lindquist E."/>
            <person name="Daum C."/>
            <person name="Northen T.R."/>
            <person name="Ramamoorthy G."/>
            <person name="Schmitz R.J."/>
            <person name="Gryganskyi A."/>
            <person name="Culley D."/>
            <person name="Magnuson J."/>
            <person name="James T.Y."/>
            <person name="O'Malley M.A."/>
            <person name="Stajich J.E."/>
            <person name="Spatafora J.W."/>
            <person name="Visel A."/>
            <person name="Grigoriev I.V."/>
        </authorList>
    </citation>
    <scope>NUCLEOTIDE SEQUENCE [LARGE SCALE GENOMIC DNA]</scope>
    <source>
        <strain evidence="3 4">NRRL Y-17943</strain>
    </source>
</reference>
<dbReference type="InterPro" id="IPR045107">
    <property type="entry name" value="SAC3/GANP/THP3"/>
</dbReference>
<name>A0A1Y1UKU3_9TREE</name>
<dbReference type="PANTHER" id="PTHR12436">
    <property type="entry name" value="80 KDA MCM3-ASSOCIATED PROTEIN"/>
    <property type="match status" value="1"/>
</dbReference>
<gene>
    <name evidence="3" type="ORF">BD324DRAFT_621897</name>
</gene>
<feature type="compositionally biased region" description="Polar residues" evidence="1">
    <location>
        <begin position="645"/>
        <end position="654"/>
    </location>
</feature>
<dbReference type="GeneID" id="33557226"/>
<evidence type="ECO:0000259" key="2">
    <source>
        <dbReference type="Pfam" id="PF03399"/>
    </source>
</evidence>
<feature type="compositionally biased region" description="Low complexity" evidence="1">
    <location>
        <begin position="655"/>
        <end position="688"/>
    </location>
</feature>
<dbReference type="GO" id="GO:0005737">
    <property type="term" value="C:cytoplasm"/>
    <property type="evidence" value="ECO:0007669"/>
    <property type="project" value="TreeGrafter"/>
</dbReference>
<dbReference type="OrthoDB" id="264795at2759"/>
<dbReference type="STRING" id="4999.A0A1Y1UKU3"/>
<feature type="compositionally biased region" description="Low complexity" evidence="1">
    <location>
        <begin position="583"/>
        <end position="614"/>
    </location>
</feature>
<organism evidence="3 4">
    <name type="scientific">Kockovaella imperatae</name>
    <dbReference type="NCBI Taxonomy" id="4999"/>
    <lineage>
        <taxon>Eukaryota</taxon>
        <taxon>Fungi</taxon>
        <taxon>Dikarya</taxon>
        <taxon>Basidiomycota</taxon>
        <taxon>Agaricomycotina</taxon>
        <taxon>Tremellomycetes</taxon>
        <taxon>Tremellales</taxon>
        <taxon>Cuniculitremaceae</taxon>
        <taxon>Kockovaella</taxon>
    </lineage>
</organism>
<protein>
    <submittedName>
        <fullName evidence="3">SAC3/GANP/Nin1/mts3/eIF-3 p25 family-domain-containing protein</fullName>
    </submittedName>
</protein>
<evidence type="ECO:0000313" key="4">
    <source>
        <dbReference type="Proteomes" id="UP000193218"/>
    </source>
</evidence>
<dbReference type="InParanoid" id="A0A1Y1UKU3"/>
<evidence type="ECO:0000256" key="1">
    <source>
        <dbReference type="SAM" id="MobiDB-lite"/>
    </source>
</evidence>
<feature type="region of interest" description="Disordered" evidence="1">
    <location>
        <begin position="541"/>
        <end position="700"/>
    </location>
</feature>
<accession>A0A1Y1UKU3</accession>
<dbReference type="Proteomes" id="UP000193218">
    <property type="component" value="Unassembled WGS sequence"/>
</dbReference>
<evidence type="ECO:0000313" key="3">
    <source>
        <dbReference type="EMBL" id="ORX38670.1"/>
    </source>
</evidence>
<dbReference type="RefSeq" id="XP_021872592.1">
    <property type="nucleotide sequence ID" value="XM_022015417.1"/>
</dbReference>
<feature type="compositionally biased region" description="Polar residues" evidence="1">
    <location>
        <begin position="615"/>
        <end position="624"/>
    </location>
</feature>
<dbReference type="InterPro" id="IPR005062">
    <property type="entry name" value="SAC3/GANP/THP3_conserved"/>
</dbReference>
<feature type="domain" description="SAC3/GANP/THP3 conserved" evidence="2">
    <location>
        <begin position="80"/>
        <end position="374"/>
    </location>
</feature>
<dbReference type="Pfam" id="PF03399">
    <property type="entry name" value="SAC3_GANP"/>
    <property type="match status" value="1"/>
</dbReference>
<proteinExistence type="predicted"/>